<name>A0A9Q8PAA7_PASFU</name>
<dbReference type="EMBL" id="CP090168">
    <property type="protein sequence ID" value="UJO18765.1"/>
    <property type="molecule type" value="Genomic_DNA"/>
</dbReference>
<dbReference type="AlphaFoldDB" id="A0A9Q8PAA7"/>
<proteinExistence type="predicted"/>
<dbReference type="RefSeq" id="XP_047763131.1">
    <property type="nucleotide sequence ID" value="XM_047906546.1"/>
</dbReference>
<dbReference type="KEGG" id="ffu:CLAFUR5_07398"/>
<organism evidence="1 2">
    <name type="scientific">Passalora fulva</name>
    <name type="common">Tomato leaf mold</name>
    <name type="synonym">Cladosporium fulvum</name>
    <dbReference type="NCBI Taxonomy" id="5499"/>
    <lineage>
        <taxon>Eukaryota</taxon>
        <taxon>Fungi</taxon>
        <taxon>Dikarya</taxon>
        <taxon>Ascomycota</taxon>
        <taxon>Pezizomycotina</taxon>
        <taxon>Dothideomycetes</taxon>
        <taxon>Dothideomycetidae</taxon>
        <taxon>Mycosphaerellales</taxon>
        <taxon>Mycosphaerellaceae</taxon>
        <taxon>Fulvia</taxon>
    </lineage>
</organism>
<reference evidence="1" key="2">
    <citation type="journal article" date="2022" name="Microb. Genom.">
        <title>A chromosome-scale genome assembly of the tomato pathogen Cladosporium fulvum reveals a compartmentalized genome architecture and the presence of a dispensable chromosome.</title>
        <authorList>
            <person name="Zaccaron A.Z."/>
            <person name="Chen L.H."/>
            <person name="Samaras A."/>
            <person name="Stergiopoulos I."/>
        </authorList>
    </citation>
    <scope>NUCLEOTIDE SEQUENCE</scope>
    <source>
        <strain evidence="1">Race5_Kim</strain>
    </source>
</reference>
<keyword evidence="2" id="KW-1185">Reference proteome</keyword>
<gene>
    <name evidence="1" type="ORF">CLAFUR5_07398</name>
</gene>
<dbReference type="GeneID" id="71987276"/>
<evidence type="ECO:0000313" key="1">
    <source>
        <dbReference type="EMBL" id="UJO18765.1"/>
    </source>
</evidence>
<accession>A0A9Q8PAA7</accession>
<dbReference type="Proteomes" id="UP000756132">
    <property type="component" value="Chromosome 6"/>
</dbReference>
<protein>
    <submittedName>
        <fullName evidence="1">Uncharacterized protein</fullName>
    </submittedName>
</protein>
<evidence type="ECO:0000313" key="2">
    <source>
        <dbReference type="Proteomes" id="UP000756132"/>
    </source>
</evidence>
<sequence>MSSKENPIKLRALLLALDQLPQLSRLLDGVNELQRAVWELDGRVSKYRLSEKHSDQAEQGLKDALQDLKKSIQNPREKVIIYYGGHACLMGSSHQHQWRWLA</sequence>
<reference evidence="1" key="1">
    <citation type="submission" date="2021-12" db="EMBL/GenBank/DDBJ databases">
        <authorList>
            <person name="Zaccaron A."/>
            <person name="Stergiopoulos I."/>
        </authorList>
    </citation>
    <scope>NUCLEOTIDE SEQUENCE</scope>
    <source>
        <strain evidence="1">Race5_Kim</strain>
    </source>
</reference>